<sequence>MPFSTPSTFSSNLSFSKGVYAAYSLGACMTHPTDAVLSFRRVIVNWLEGLFIEASVIGWSNFGSDSSTIL</sequence>
<proteinExistence type="predicted"/>
<name>A0A7G9Y8Q5_9EURY</name>
<accession>A0A7G9Y8Q5</accession>
<evidence type="ECO:0000313" key="1">
    <source>
        <dbReference type="EMBL" id="QNO44389.1"/>
    </source>
</evidence>
<protein>
    <submittedName>
        <fullName evidence="1">Uncharacterized protein</fullName>
    </submittedName>
</protein>
<organism evidence="1">
    <name type="scientific">Candidatus Methanogaster sp. ANME-2c ERB4</name>
    <dbReference type="NCBI Taxonomy" id="2759911"/>
    <lineage>
        <taxon>Archaea</taxon>
        <taxon>Methanobacteriati</taxon>
        <taxon>Methanobacteriota</taxon>
        <taxon>Stenosarchaea group</taxon>
        <taxon>Methanomicrobia</taxon>
        <taxon>Methanosarcinales</taxon>
        <taxon>ANME-2 cluster</taxon>
        <taxon>Candidatus Methanogasteraceae</taxon>
        <taxon>Candidatus Methanogaster</taxon>
    </lineage>
</organism>
<gene>
    <name evidence="1" type="ORF">DGMLNGLO_00001</name>
</gene>
<reference evidence="1" key="1">
    <citation type="submission" date="2020-06" db="EMBL/GenBank/DDBJ databases">
        <title>Unique genomic features of the anaerobic methanotrophic archaea.</title>
        <authorList>
            <person name="Chadwick G.L."/>
            <person name="Skennerton C.T."/>
            <person name="Laso-Perez R."/>
            <person name="Leu A.O."/>
            <person name="Speth D.R."/>
            <person name="Yu H."/>
            <person name="Morgan-Lang C."/>
            <person name="Hatzenpichler R."/>
            <person name="Goudeau D."/>
            <person name="Malmstrom R."/>
            <person name="Brazelton W.J."/>
            <person name="Woyke T."/>
            <person name="Hallam S.J."/>
            <person name="Tyson G.W."/>
            <person name="Wegener G."/>
            <person name="Boetius A."/>
            <person name="Orphan V."/>
        </authorList>
    </citation>
    <scope>NUCLEOTIDE SEQUENCE</scope>
</reference>
<dbReference type="EMBL" id="MT630962">
    <property type="protein sequence ID" value="QNO44389.1"/>
    <property type="molecule type" value="Genomic_DNA"/>
</dbReference>
<dbReference type="AlphaFoldDB" id="A0A7G9Y8Q5"/>